<feature type="domain" description="SAM" evidence="14">
    <location>
        <begin position="686"/>
        <end position="749"/>
    </location>
</feature>
<evidence type="ECO:0000256" key="13">
    <source>
        <dbReference type="SAM" id="MobiDB-lite"/>
    </source>
</evidence>
<evidence type="ECO:0000256" key="10">
    <source>
        <dbReference type="ARBA" id="ARBA00023242"/>
    </source>
</evidence>
<keyword evidence="6" id="KW-0156">Chromatin regulator</keyword>
<dbReference type="InterPro" id="IPR047358">
    <property type="entry name" value="MBT_dSfmbt_rpt1"/>
</dbReference>
<proteinExistence type="predicted"/>
<dbReference type="Pfam" id="PF00536">
    <property type="entry name" value="SAM_1"/>
    <property type="match status" value="1"/>
</dbReference>
<dbReference type="GO" id="GO:0045892">
    <property type="term" value="P:negative regulation of DNA-templated transcription"/>
    <property type="evidence" value="ECO:0007669"/>
    <property type="project" value="TreeGrafter"/>
</dbReference>
<accession>A0A131YMQ5</accession>
<dbReference type="Gene3D" id="2.30.30.140">
    <property type="match status" value="4"/>
</dbReference>
<dbReference type="InterPro" id="IPR001660">
    <property type="entry name" value="SAM"/>
</dbReference>
<dbReference type="AlphaFoldDB" id="A0A131YMQ5"/>
<feature type="repeat" description="MBT" evidence="12">
    <location>
        <begin position="345"/>
        <end position="449"/>
    </location>
</feature>
<dbReference type="GO" id="GO:0042393">
    <property type="term" value="F:histone binding"/>
    <property type="evidence" value="ECO:0007669"/>
    <property type="project" value="TreeGrafter"/>
</dbReference>
<comment type="subcellular location">
    <subcellularLocation>
        <location evidence="1">Nucleus</location>
    </subcellularLocation>
</comment>
<dbReference type="PROSITE" id="PS51024">
    <property type="entry name" value="ZF_FCS"/>
    <property type="match status" value="1"/>
</dbReference>
<feature type="domain" description="FCS-type" evidence="15">
    <location>
        <begin position="47"/>
        <end position="82"/>
    </location>
</feature>
<dbReference type="InterPro" id="IPR038603">
    <property type="entry name" value="Znf_FCS_sf"/>
</dbReference>
<dbReference type="PROSITE" id="PS50105">
    <property type="entry name" value="SAM_DOMAIN"/>
    <property type="match status" value="1"/>
</dbReference>
<dbReference type="SMART" id="SM00454">
    <property type="entry name" value="SAM"/>
    <property type="match status" value="1"/>
</dbReference>
<name>A0A131YMQ5_RHIAP</name>
<protein>
    <submittedName>
        <fullName evidence="16">MBT domain-containing protein 1</fullName>
    </submittedName>
</protein>
<feature type="repeat" description="MBT" evidence="12">
    <location>
        <begin position="456"/>
        <end position="552"/>
    </location>
</feature>
<feature type="repeat" description="MBT" evidence="12">
    <location>
        <begin position="240"/>
        <end position="339"/>
    </location>
</feature>
<dbReference type="GO" id="GO:0003677">
    <property type="term" value="F:DNA binding"/>
    <property type="evidence" value="ECO:0007669"/>
    <property type="project" value="UniProtKB-KW"/>
</dbReference>
<dbReference type="SUPFAM" id="SSF47769">
    <property type="entry name" value="SAM/Pointed domain"/>
    <property type="match status" value="1"/>
</dbReference>
<dbReference type="CDD" id="cd20126">
    <property type="entry name" value="MBT_MBTD1_rpt3"/>
    <property type="match status" value="1"/>
</dbReference>
<feature type="compositionally biased region" description="Polar residues" evidence="13">
    <location>
        <begin position="626"/>
        <end position="644"/>
    </location>
</feature>
<evidence type="ECO:0000256" key="8">
    <source>
        <dbReference type="ARBA" id="ARBA00023125"/>
    </source>
</evidence>
<feature type="compositionally biased region" description="Low complexity" evidence="13">
    <location>
        <begin position="16"/>
        <end position="32"/>
    </location>
</feature>
<dbReference type="InterPro" id="IPR013761">
    <property type="entry name" value="SAM/pointed_sf"/>
</dbReference>
<keyword evidence="4 11" id="KW-0863">Zinc-finger</keyword>
<feature type="repeat" description="MBT" evidence="12">
    <location>
        <begin position="124"/>
        <end position="232"/>
    </location>
</feature>
<dbReference type="InterPro" id="IPR037605">
    <property type="entry name" value="Sfmbt_SAM"/>
</dbReference>
<evidence type="ECO:0000256" key="5">
    <source>
        <dbReference type="ARBA" id="ARBA00022833"/>
    </source>
</evidence>
<dbReference type="Pfam" id="PF02820">
    <property type="entry name" value="MBT"/>
    <property type="match status" value="4"/>
</dbReference>
<dbReference type="GO" id="GO:0005634">
    <property type="term" value="C:nucleus"/>
    <property type="evidence" value="ECO:0007669"/>
    <property type="project" value="UniProtKB-SubCell"/>
</dbReference>
<reference evidence="16" key="1">
    <citation type="journal article" date="2016" name="Ticks Tick Borne Dis.">
        <title>De novo assembly and annotation of the salivary gland transcriptome of Rhipicephalus appendiculatus male and female ticks during blood feeding.</title>
        <authorList>
            <person name="de Castro M.H."/>
            <person name="de Klerk D."/>
            <person name="Pienaar R."/>
            <person name="Latif A.A."/>
            <person name="Rees D.J."/>
            <person name="Mans B.J."/>
        </authorList>
    </citation>
    <scope>NUCLEOTIDE SEQUENCE</scope>
    <source>
        <tissue evidence="16">Salivary glands</tissue>
    </source>
</reference>
<keyword evidence="8" id="KW-0238">DNA-binding</keyword>
<dbReference type="PANTHER" id="PTHR12247:SF104">
    <property type="entry name" value="POLYCOMB PROTEIN SFMBT"/>
    <property type="match status" value="1"/>
</dbReference>
<keyword evidence="9" id="KW-0804">Transcription</keyword>
<dbReference type="CDD" id="cd20100">
    <property type="entry name" value="MBT_dSfmbt-like_rpt4"/>
    <property type="match status" value="1"/>
</dbReference>
<evidence type="ECO:0000256" key="12">
    <source>
        <dbReference type="PROSITE-ProRule" id="PRU00459"/>
    </source>
</evidence>
<evidence type="ECO:0000256" key="11">
    <source>
        <dbReference type="PROSITE-ProRule" id="PRU00367"/>
    </source>
</evidence>
<dbReference type="PANTHER" id="PTHR12247">
    <property type="entry name" value="POLYCOMB GROUP PROTEIN"/>
    <property type="match status" value="1"/>
</dbReference>
<evidence type="ECO:0000256" key="9">
    <source>
        <dbReference type="ARBA" id="ARBA00023163"/>
    </source>
</evidence>
<keyword evidence="2" id="KW-0479">Metal-binding</keyword>
<feature type="region of interest" description="Disordered" evidence="13">
    <location>
        <begin position="567"/>
        <end position="651"/>
    </location>
</feature>
<dbReference type="Pfam" id="PF21319">
    <property type="entry name" value="zf-FCS_1"/>
    <property type="match status" value="1"/>
</dbReference>
<evidence type="ECO:0000256" key="2">
    <source>
        <dbReference type="ARBA" id="ARBA00022723"/>
    </source>
</evidence>
<evidence type="ECO:0000256" key="6">
    <source>
        <dbReference type="ARBA" id="ARBA00022853"/>
    </source>
</evidence>
<evidence type="ECO:0000256" key="3">
    <source>
        <dbReference type="ARBA" id="ARBA00022737"/>
    </source>
</evidence>
<dbReference type="Gene3D" id="3.30.60.160">
    <property type="match status" value="1"/>
</dbReference>
<organism evidence="16">
    <name type="scientific">Rhipicephalus appendiculatus</name>
    <name type="common">Brown ear tick</name>
    <dbReference type="NCBI Taxonomy" id="34631"/>
    <lineage>
        <taxon>Eukaryota</taxon>
        <taxon>Metazoa</taxon>
        <taxon>Ecdysozoa</taxon>
        <taxon>Arthropoda</taxon>
        <taxon>Chelicerata</taxon>
        <taxon>Arachnida</taxon>
        <taxon>Acari</taxon>
        <taxon>Parasitiformes</taxon>
        <taxon>Ixodida</taxon>
        <taxon>Ixodoidea</taxon>
        <taxon>Ixodidae</taxon>
        <taxon>Rhipicephalinae</taxon>
        <taxon>Rhipicephalus</taxon>
        <taxon>Rhipicephalus</taxon>
    </lineage>
</organism>
<sequence>MMTGRGVVDDDDDETTSSSDGSSSSSDSETSEAPPSAHNGTKAAVPPIRKDGMAVCERCGTVGVKHAFYSKTKRYCSVLCSRGLVRAGGGKTSSSQNLTKRPLPQAQRNVPHIIKPKYEMVTSFDWKPYLTKADFMAAPVSCFKHVAFADCWDNVTVGMKVEVENRDCESFKHIFASFYWIATVVKIAGYMAKLRYEGFGMDDSKDFWVNLCIDAVYPVGWCASQGKPLIPPKTIEHKHGDWKQFLVKRLTGARTLPTNFHAKVRECIRGQFPIGLRLEVVDKKRISSVRVARVTHCVGGRIHIAYEGLEDDGFWCHERSPLIHPIGWAQVIGHDLRASPEYAKSSLEKALLRKCETDEASWDMFPPVHTPQCELKFKEGMKLEAIDPLNLSTICVATVTKVLRNNYLMIGIDGMMAANGSDWFCYHASSPCIFPVGFCELNGIELTPPRGHKGDFRWFDYLRQTKSVAAPVALFKKDIPKHGFQEGMHAEAVDLMEPRLICVGRVTKVVGRLLRVHFDGWEDSYDQWCDCESPDLFPVGWCQMVQYPLEPPRQTEIGFLKKKKKYQSYKGPRRSEFRTQAPTQKKKMRFMPGSRKSGGTIKGGSPGDDLYGDDDVHTKPDIDDMVTSSSEASALNRSDNSIGASPQPAAAMRPLEVGEDAEEERVQTRGGLGLSVSLSSLHPRRWGVAHVARFLRLNDCASYCQGFCRQKVDGAQLLELTKESVMALTDMKVGPSLKIFDLIQQLKAEFRGKDCLN</sequence>
<keyword evidence="7" id="KW-0805">Transcription regulation</keyword>
<evidence type="ECO:0000256" key="1">
    <source>
        <dbReference type="ARBA" id="ARBA00004123"/>
    </source>
</evidence>
<dbReference type="Gene3D" id="1.10.150.50">
    <property type="entry name" value="Transcription Factor, Ets-1"/>
    <property type="match status" value="1"/>
</dbReference>
<keyword evidence="10" id="KW-0539">Nucleus</keyword>
<dbReference type="GO" id="GO:0008270">
    <property type="term" value="F:zinc ion binding"/>
    <property type="evidence" value="ECO:0007669"/>
    <property type="project" value="UniProtKB-KW"/>
</dbReference>
<feature type="region of interest" description="Disordered" evidence="13">
    <location>
        <begin position="1"/>
        <end position="46"/>
    </location>
</feature>
<dbReference type="SMART" id="SM00561">
    <property type="entry name" value="MBT"/>
    <property type="match status" value="4"/>
</dbReference>
<evidence type="ECO:0000259" key="14">
    <source>
        <dbReference type="PROSITE" id="PS50105"/>
    </source>
</evidence>
<dbReference type="PROSITE" id="PS51079">
    <property type="entry name" value="MBT"/>
    <property type="match status" value="4"/>
</dbReference>
<dbReference type="EMBL" id="GEDV01008330">
    <property type="protein sequence ID" value="JAP80227.1"/>
    <property type="molecule type" value="Transcribed_RNA"/>
</dbReference>
<evidence type="ECO:0000256" key="7">
    <source>
        <dbReference type="ARBA" id="ARBA00023015"/>
    </source>
</evidence>
<dbReference type="SUPFAM" id="SSF63748">
    <property type="entry name" value="Tudor/PWWP/MBT"/>
    <property type="match status" value="4"/>
</dbReference>
<evidence type="ECO:0000313" key="16">
    <source>
        <dbReference type="EMBL" id="JAP80227.1"/>
    </source>
</evidence>
<evidence type="ECO:0000256" key="4">
    <source>
        <dbReference type="ARBA" id="ARBA00022771"/>
    </source>
</evidence>
<dbReference type="InterPro" id="IPR004092">
    <property type="entry name" value="Mbt"/>
</dbReference>
<dbReference type="GO" id="GO:0003682">
    <property type="term" value="F:chromatin binding"/>
    <property type="evidence" value="ECO:0007669"/>
    <property type="project" value="TreeGrafter"/>
</dbReference>
<keyword evidence="3" id="KW-0677">Repeat</keyword>
<keyword evidence="5" id="KW-0862">Zinc</keyword>
<dbReference type="CDD" id="cd09580">
    <property type="entry name" value="SAM_Scm-like-4MBT"/>
    <property type="match status" value="1"/>
</dbReference>
<dbReference type="CDD" id="cd20119">
    <property type="entry name" value="MBT_dSfmbt_rpt1"/>
    <property type="match status" value="1"/>
</dbReference>
<dbReference type="InterPro" id="IPR012313">
    <property type="entry name" value="Znf_FCS"/>
</dbReference>
<dbReference type="GO" id="GO:0031507">
    <property type="term" value="P:heterochromatin formation"/>
    <property type="evidence" value="ECO:0007669"/>
    <property type="project" value="InterPro"/>
</dbReference>
<dbReference type="InterPro" id="IPR050548">
    <property type="entry name" value="PcG_chromatin_remod_factors"/>
</dbReference>
<evidence type="ECO:0000259" key="15">
    <source>
        <dbReference type="PROSITE" id="PS51024"/>
    </source>
</evidence>